<name>A0A0W0S4P6_9GAMM</name>
<dbReference type="STRING" id="29422.Lbru_2289"/>
<protein>
    <submittedName>
        <fullName evidence="2">Helix-turn-helix protein</fullName>
    </submittedName>
</protein>
<sequence>MNDYIGSSFDEFLEEENLWVEMEVLAIKRPLIKQIAEYLKENKLSKTDFAKQMKINVSQLNRFLDSKNANLNLKNLVALAKALGKQVEVNFVD</sequence>
<gene>
    <name evidence="2" type="ORF">Lbru_2289</name>
</gene>
<evidence type="ECO:0000259" key="1">
    <source>
        <dbReference type="PROSITE" id="PS50943"/>
    </source>
</evidence>
<dbReference type="SMART" id="SM00530">
    <property type="entry name" value="HTH_XRE"/>
    <property type="match status" value="1"/>
</dbReference>
<proteinExistence type="predicted"/>
<dbReference type="InterPro" id="IPR010982">
    <property type="entry name" value="Lambda_DNA-bd_dom_sf"/>
</dbReference>
<dbReference type="InterPro" id="IPR001387">
    <property type="entry name" value="Cro/C1-type_HTH"/>
</dbReference>
<dbReference type="GO" id="GO:0003677">
    <property type="term" value="F:DNA binding"/>
    <property type="evidence" value="ECO:0007669"/>
    <property type="project" value="InterPro"/>
</dbReference>
<dbReference type="RefSeq" id="WP_058442281.1">
    <property type="nucleotide sequence ID" value="NZ_CAAAHU010000018.1"/>
</dbReference>
<dbReference type="EMBL" id="LNXV01000033">
    <property type="protein sequence ID" value="KTC77997.1"/>
    <property type="molecule type" value="Genomic_DNA"/>
</dbReference>
<organism evidence="2 3">
    <name type="scientific">Legionella brunensis</name>
    <dbReference type="NCBI Taxonomy" id="29422"/>
    <lineage>
        <taxon>Bacteria</taxon>
        <taxon>Pseudomonadati</taxon>
        <taxon>Pseudomonadota</taxon>
        <taxon>Gammaproteobacteria</taxon>
        <taxon>Legionellales</taxon>
        <taxon>Legionellaceae</taxon>
        <taxon>Legionella</taxon>
    </lineage>
</organism>
<evidence type="ECO:0000313" key="2">
    <source>
        <dbReference type="EMBL" id="KTC77997.1"/>
    </source>
</evidence>
<dbReference type="AlphaFoldDB" id="A0A0W0S4P6"/>
<dbReference type="PATRIC" id="fig|29422.6.peg.2440"/>
<dbReference type="CDD" id="cd00093">
    <property type="entry name" value="HTH_XRE"/>
    <property type="match status" value="1"/>
</dbReference>
<reference evidence="2 3" key="1">
    <citation type="submission" date="2015-11" db="EMBL/GenBank/DDBJ databases">
        <title>Genomic analysis of 38 Legionella species identifies large and diverse effector repertoires.</title>
        <authorList>
            <person name="Burstein D."/>
            <person name="Amaro F."/>
            <person name="Zusman T."/>
            <person name="Lifshitz Z."/>
            <person name="Cohen O."/>
            <person name="Gilbert J.A."/>
            <person name="Pupko T."/>
            <person name="Shuman H.A."/>
            <person name="Segal G."/>
        </authorList>
    </citation>
    <scope>NUCLEOTIDE SEQUENCE [LARGE SCALE GENOMIC DNA]</scope>
    <source>
        <strain evidence="2 3">ATCC 43878</strain>
    </source>
</reference>
<dbReference type="Pfam" id="PF13744">
    <property type="entry name" value="HTH_37"/>
    <property type="match status" value="1"/>
</dbReference>
<accession>A0A0W0S4P6</accession>
<dbReference type="Proteomes" id="UP000054742">
    <property type="component" value="Unassembled WGS sequence"/>
</dbReference>
<comment type="caution">
    <text evidence="2">The sequence shown here is derived from an EMBL/GenBank/DDBJ whole genome shotgun (WGS) entry which is preliminary data.</text>
</comment>
<dbReference type="PROSITE" id="PS50943">
    <property type="entry name" value="HTH_CROC1"/>
    <property type="match status" value="1"/>
</dbReference>
<feature type="domain" description="HTH cro/C1-type" evidence="1">
    <location>
        <begin position="35"/>
        <end position="92"/>
    </location>
</feature>
<evidence type="ECO:0000313" key="3">
    <source>
        <dbReference type="Proteomes" id="UP000054742"/>
    </source>
</evidence>
<dbReference type="InterPro" id="IPR039554">
    <property type="entry name" value="HigA2-like_HTH"/>
</dbReference>
<dbReference type="SUPFAM" id="SSF47413">
    <property type="entry name" value="lambda repressor-like DNA-binding domains"/>
    <property type="match status" value="1"/>
</dbReference>
<keyword evidence="3" id="KW-1185">Reference proteome</keyword>
<dbReference type="Gene3D" id="1.10.260.40">
    <property type="entry name" value="lambda repressor-like DNA-binding domains"/>
    <property type="match status" value="1"/>
</dbReference>
<dbReference type="OrthoDB" id="9809434at2"/>